<keyword evidence="4" id="KW-1185">Reference proteome</keyword>
<evidence type="ECO:0000313" key="3">
    <source>
        <dbReference type="EMBL" id="KER30278.1"/>
    </source>
</evidence>
<dbReference type="Gene3D" id="2.40.50.100">
    <property type="match status" value="1"/>
</dbReference>
<dbReference type="EMBL" id="KL596663">
    <property type="protein sequence ID" value="KER30278.1"/>
    <property type="molecule type" value="Genomic_DNA"/>
</dbReference>
<dbReference type="Pfam" id="PF00364">
    <property type="entry name" value="Biotin_lipoyl"/>
    <property type="match status" value="1"/>
</dbReference>
<dbReference type="PROSITE" id="PS00188">
    <property type="entry name" value="BIOTIN"/>
    <property type="match status" value="1"/>
</dbReference>
<organism evidence="3 4">
    <name type="scientific">Opisthorchis viverrini</name>
    <name type="common">Southeast Asian liver fluke</name>
    <dbReference type="NCBI Taxonomy" id="6198"/>
    <lineage>
        <taxon>Eukaryota</taxon>
        <taxon>Metazoa</taxon>
        <taxon>Spiralia</taxon>
        <taxon>Lophotrochozoa</taxon>
        <taxon>Platyhelminthes</taxon>
        <taxon>Trematoda</taxon>
        <taxon>Digenea</taxon>
        <taxon>Opisthorchiida</taxon>
        <taxon>Opisthorchiata</taxon>
        <taxon>Opisthorchiidae</taxon>
        <taxon>Opisthorchis</taxon>
    </lineage>
</organism>
<dbReference type="OrthoDB" id="6239529at2759"/>
<dbReference type="FunFam" id="2.40.50.100:FF:000003">
    <property type="entry name" value="Acetyl-CoA carboxylase biotin carboxyl carrier protein"/>
    <property type="match status" value="1"/>
</dbReference>
<dbReference type="STRING" id="6198.A0A074ZS80"/>
<reference evidence="3 4" key="1">
    <citation type="submission" date="2013-11" db="EMBL/GenBank/DDBJ databases">
        <title>Opisthorchis viverrini - life in the bile duct.</title>
        <authorList>
            <person name="Young N.D."/>
            <person name="Nagarajan N."/>
            <person name="Lin S.J."/>
            <person name="Korhonen P.K."/>
            <person name="Jex A.R."/>
            <person name="Hall R.S."/>
            <person name="Safavi-Hemami H."/>
            <person name="Kaewkong W."/>
            <person name="Bertrand D."/>
            <person name="Gao S."/>
            <person name="Seet Q."/>
            <person name="Wongkham S."/>
            <person name="Teh B.T."/>
            <person name="Wongkham C."/>
            <person name="Intapan P.M."/>
            <person name="Maleewong W."/>
            <person name="Yang X."/>
            <person name="Hu M."/>
            <person name="Wang Z."/>
            <person name="Hofmann A."/>
            <person name="Sternberg P.W."/>
            <person name="Tan P."/>
            <person name="Wang J."/>
            <person name="Gasser R.B."/>
        </authorList>
    </citation>
    <scope>NUCLEOTIDE SEQUENCE [LARGE SCALE GENOMIC DNA]</scope>
</reference>
<feature type="domain" description="Lipoyl-binding" evidence="2">
    <location>
        <begin position="98"/>
        <end position="174"/>
    </location>
</feature>
<dbReference type="KEGG" id="ovi:T265_03231"/>
<sequence length="174" mass="19388">MLLLSMDQMEDILQFVFYLLIRQSVVFAADPLQCPMPEKRLTEGNTTAIFRTTECEDRSYNGPKQFKGDFLTGQCRIVFHFPIRSIEAVWYQTRLMEPNKVTDSGTVCVAPMAGLLQSVSVKVGDHVTDGQELCVLEAMKMQKSLSAAKAGVVKKVNFKAGDNVGEGDVLFELE</sequence>
<dbReference type="PANTHER" id="PTHR45266">
    <property type="entry name" value="OXALOACETATE DECARBOXYLASE ALPHA CHAIN"/>
    <property type="match status" value="1"/>
</dbReference>
<keyword evidence="1" id="KW-0092">Biotin</keyword>
<protein>
    <recommendedName>
        <fullName evidence="2">Lipoyl-binding domain-containing protein</fullName>
    </recommendedName>
</protein>
<name>A0A074ZS80_OPIVI</name>
<dbReference type="RefSeq" id="XP_009165928.1">
    <property type="nucleotide sequence ID" value="XM_009167664.1"/>
</dbReference>
<evidence type="ECO:0000259" key="2">
    <source>
        <dbReference type="PROSITE" id="PS50968"/>
    </source>
</evidence>
<dbReference type="CDD" id="cd06850">
    <property type="entry name" value="biotinyl_domain"/>
    <property type="match status" value="1"/>
</dbReference>
<dbReference type="InterPro" id="IPR050709">
    <property type="entry name" value="Biotin_Carboxyl_Carrier/Decarb"/>
</dbReference>
<accession>A0A074ZS80</accession>
<gene>
    <name evidence="3" type="ORF">T265_03231</name>
</gene>
<dbReference type="CTD" id="20317418"/>
<dbReference type="InterPro" id="IPR001882">
    <property type="entry name" value="Biotin_BS"/>
</dbReference>
<dbReference type="AlphaFoldDB" id="A0A074ZS80"/>
<evidence type="ECO:0000313" key="4">
    <source>
        <dbReference type="Proteomes" id="UP000054324"/>
    </source>
</evidence>
<evidence type="ECO:0000256" key="1">
    <source>
        <dbReference type="ARBA" id="ARBA00023267"/>
    </source>
</evidence>
<dbReference type="PROSITE" id="PS50968">
    <property type="entry name" value="BIOTINYL_LIPOYL"/>
    <property type="match status" value="1"/>
</dbReference>
<dbReference type="SUPFAM" id="SSF51230">
    <property type="entry name" value="Single hybrid motif"/>
    <property type="match status" value="1"/>
</dbReference>
<dbReference type="Proteomes" id="UP000054324">
    <property type="component" value="Unassembled WGS sequence"/>
</dbReference>
<dbReference type="PANTHER" id="PTHR45266:SF3">
    <property type="entry name" value="OXALOACETATE DECARBOXYLASE ALPHA CHAIN"/>
    <property type="match status" value="1"/>
</dbReference>
<proteinExistence type="predicted"/>
<dbReference type="GeneID" id="20317418"/>
<dbReference type="InterPro" id="IPR000089">
    <property type="entry name" value="Biotin_lipoyl"/>
</dbReference>
<dbReference type="InterPro" id="IPR011053">
    <property type="entry name" value="Single_hybrid_motif"/>
</dbReference>